<keyword evidence="2" id="KW-0808">Transferase</keyword>
<dbReference type="AlphaFoldDB" id="A0A2I2G3J1"/>
<dbReference type="Gene3D" id="3.40.50.10540">
    <property type="entry name" value="Crotonobetainyl-coa:carnitine coa-transferase, domain 1"/>
    <property type="match status" value="1"/>
</dbReference>
<name>A0A2I2G3J1_9EURO</name>
<dbReference type="SUPFAM" id="SSF89796">
    <property type="entry name" value="CoA-transferase family III (CaiB/BaiF)"/>
    <property type="match status" value="2"/>
</dbReference>
<evidence type="ECO:0000256" key="1">
    <source>
        <dbReference type="ARBA" id="ARBA00008383"/>
    </source>
</evidence>
<dbReference type="Pfam" id="PF02515">
    <property type="entry name" value="CoA_transf_3"/>
    <property type="match status" value="1"/>
</dbReference>
<dbReference type="EMBL" id="MSFO01000006">
    <property type="protein sequence ID" value="PLB47443.1"/>
    <property type="molecule type" value="Genomic_DNA"/>
</dbReference>
<dbReference type="PANTHER" id="PTHR48229:SF1">
    <property type="entry name" value="ALPHA METHYLACYL-COA RACEMASE-RELATED"/>
    <property type="match status" value="1"/>
</dbReference>
<dbReference type="STRING" id="1392250.A0A2I2G3J1"/>
<dbReference type="InterPro" id="IPR003673">
    <property type="entry name" value="CoA-Trfase_fam_III"/>
</dbReference>
<organism evidence="2 3">
    <name type="scientific">Aspergillus steynii IBT 23096</name>
    <dbReference type="NCBI Taxonomy" id="1392250"/>
    <lineage>
        <taxon>Eukaryota</taxon>
        <taxon>Fungi</taxon>
        <taxon>Dikarya</taxon>
        <taxon>Ascomycota</taxon>
        <taxon>Pezizomycotina</taxon>
        <taxon>Eurotiomycetes</taxon>
        <taxon>Eurotiomycetidae</taxon>
        <taxon>Eurotiales</taxon>
        <taxon>Aspergillaceae</taxon>
        <taxon>Aspergillus</taxon>
        <taxon>Aspergillus subgen. Circumdati</taxon>
    </lineage>
</organism>
<protein>
    <submittedName>
        <fullName evidence="2">CoA-transferase family III</fullName>
    </submittedName>
</protein>
<gene>
    <name evidence="2" type="ORF">P170DRAFT_457724</name>
</gene>
<comment type="similarity">
    <text evidence="1">Belongs to the CoA-transferase III family.</text>
</comment>
<dbReference type="VEuPathDB" id="FungiDB:P170DRAFT_457724"/>
<dbReference type="InterPro" id="IPR023606">
    <property type="entry name" value="CoA-Trfase_III_dom_1_sf"/>
</dbReference>
<keyword evidence="3" id="KW-1185">Reference proteome</keyword>
<dbReference type="RefSeq" id="XP_024702745.1">
    <property type="nucleotide sequence ID" value="XM_024851737.1"/>
</dbReference>
<reference evidence="2 3" key="1">
    <citation type="submission" date="2016-12" db="EMBL/GenBank/DDBJ databases">
        <title>The genomes of Aspergillus section Nigri reveals drivers in fungal speciation.</title>
        <authorList>
            <consortium name="DOE Joint Genome Institute"/>
            <person name="Vesth T.C."/>
            <person name="Nybo J."/>
            <person name="Theobald S."/>
            <person name="Brandl J."/>
            <person name="Frisvad J.C."/>
            <person name="Nielsen K.F."/>
            <person name="Lyhne E.K."/>
            <person name="Kogle M.E."/>
            <person name="Kuo A."/>
            <person name="Riley R."/>
            <person name="Clum A."/>
            <person name="Nolan M."/>
            <person name="Lipzen A."/>
            <person name="Salamov A."/>
            <person name="Henrissat B."/>
            <person name="Wiebenga A."/>
            <person name="De Vries R.P."/>
            <person name="Grigoriev I.V."/>
            <person name="Mortensen U.H."/>
            <person name="Andersen M.R."/>
            <person name="Baker S.E."/>
        </authorList>
    </citation>
    <scope>NUCLEOTIDE SEQUENCE [LARGE SCALE GENOMIC DNA]</scope>
    <source>
        <strain evidence="2 3">IBT 23096</strain>
    </source>
</reference>
<accession>A0A2I2G3J1</accession>
<proteinExistence type="inferred from homology"/>
<dbReference type="InterPro" id="IPR052985">
    <property type="entry name" value="CoA-trans_III_biosynth/detox"/>
</dbReference>
<dbReference type="Proteomes" id="UP000234275">
    <property type="component" value="Unassembled WGS sequence"/>
</dbReference>
<dbReference type="OrthoDB" id="2308815at2759"/>
<evidence type="ECO:0000313" key="2">
    <source>
        <dbReference type="EMBL" id="PLB47443.1"/>
    </source>
</evidence>
<dbReference type="PANTHER" id="PTHR48229">
    <property type="entry name" value="CAIB/BAIF FAMILY ENZYME (AFU_ORTHOLOGUE AFUA_1G05360)-RELATED"/>
    <property type="match status" value="1"/>
</dbReference>
<dbReference type="GeneID" id="36559436"/>
<comment type="caution">
    <text evidence="2">The sequence shown here is derived from an EMBL/GenBank/DDBJ whole genome shotgun (WGS) entry which is preliminary data.</text>
</comment>
<sequence>MAPSHETMDGTDVYGPGTFIDKIVLPVPQDAHRVFEYLAAQTPFFTQAKSAWNTVNFEGHPEPMIPGPIKAPVVAAALHAMCGIVANELLELRDGKPLNESNVTVNTDHAGIWLGATFATSINGSDISTRARSGQMSSLFDRDFEQGFGKGIAGRTTAIYQTKDPKVWYQLHGSLDAKQTLESMGIDSSVTFDTPREYYDYIQKHVRGWSPDELEMHNVRHGLCGSICYTPDAWRKTEFGRQLGKHPLVNLTQESYACPTPAVELPRVVDDRRPLAGIKALEMVRIIAGPTIGTTLASFGADVIRVNCSRLADLNVLQLVLNAGKRTIDLDIGKQEDMDRLHELLADVDIFVQGFRYGSLERKGLGLLSMLKLAAKRNKGIIYVDENAYGPDGPFAERPGWQQIGDAASGSSYIMGRSQGCANNECVLPPLPISDMTTGLVGALAAMLAVKERAVNGGSYHATSSLVAADLIALEKEVGLYPLDVVQQTNEKFGFLPIKPDQFVSEIMIQVIDGWKKGLPGCLDDDSPLMMTFEKTPWGRQTLLRPVVKLGDAKATPTWTTPAVPNCYHDRNISWH</sequence>
<dbReference type="GO" id="GO:0016740">
    <property type="term" value="F:transferase activity"/>
    <property type="evidence" value="ECO:0007669"/>
    <property type="project" value="UniProtKB-KW"/>
</dbReference>
<evidence type="ECO:0000313" key="3">
    <source>
        <dbReference type="Proteomes" id="UP000234275"/>
    </source>
</evidence>